<feature type="region of interest" description="Disordered" evidence="1">
    <location>
        <begin position="1"/>
        <end position="58"/>
    </location>
</feature>
<reference evidence="3 4" key="1">
    <citation type="submission" date="2020-07" db="EMBL/GenBank/DDBJ databases">
        <title>Sequencing the genomes of 1000 actinobacteria strains.</title>
        <authorList>
            <person name="Klenk H.-P."/>
        </authorList>
    </citation>
    <scope>NUCLEOTIDE SEQUENCE [LARGE SCALE GENOMIC DNA]</scope>
    <source>
        <strain evidence="3 4">CXB654</strain>
    </source>
</reference>
<dbReference type="InterPro" id="IPR007278">
    <property type="entry name" value="DUF397"/>
</dbReference>
<comment type="caution">
    <text evidence="3">The sequence shown here is derived from an EMBL/GenBank/DDBJ whole genome shotgun (WGS) entry which is preliminary data.</text>
</comment>
<proteinExistence type="predicted"/>
<dbReference type="EMBL" id="JACCCC010000001">
    <property type="protein sequence ID" value="NYE50470.1"/>
    <property type="molecule type" value="Genomic_DNA"/>
</dbReference>
<dbReference type="AlphaFoldDB" id="A0A852U955"/>
<gene>
    <name evidence="3" type="ORF">HDA32_005590</name>
</gene>
<keyword evidence="4" id="KW-1185">Reference proteome</keyword>
<evidence type="ECO:0000313" key="3">
    <source>
        <dbReference type="EMBL" id="NYE50470.1"/>
    </source>
</evidence>
<accession>A0A852U955</accession>
<evidence type="ECO:0000259" key="2">
    <source>
        <dbReference type="Pfam" id="PF04149"/>
    </source>
</evidence>
<name>A0A852U955_9ACTN</name>
<protein>
    <recommendedName>
        <fullName evidence="2">DUF397 domain-containing protein</fullName>
    </recommendedName>
</protein>
<organism evidence="3 4">
    <name type="scientific">Spinactinospora alkalitolerans</name>
    <dbReference type="NCBI Taxonomy" id="687207"/>
    <lineage>
        <taxon>Bacteria</taxon>
        <taxon>Bacillati</taxon>
        <taxon>Actinomycetota</taxon>
        <taxon>Actinomycetes</taxon>
        <taxon>Streptosporangiales</taxon>
        <taxon>Nocardiopsidaceae</taxon>
        <taxon>Spinactinospora</taxon>
    </lineage>
</organism>
<evidence type="ECO:0000313" key="4">
    <source>
        <dbReference type="Proteomes" id="UP000589036"/>
    </source>
</evidence>
<dbReference type="Pfam" id="PF04149">
    <property type="entry name" value="DUF397"/>
    <property type="match status" value="1"/>
</dbReference>
<feature type="domain" description="DUF397" evidence="2">
    <location>
        <begin position="19"/>
        <end position="71"/>
    </location>
</feature>
<dbReference type="Proteomes" id="UP000589036">
    <property type="component" value="Unassembled WGS sequence"/>
</dbReference>
<feature type="compositionally biased region" description="Low complexity" evidence="1">
    <location>
        <begin position="23"/>
        <end position="32"/>
    </location>
</feature>
<feature type="region of interest" description="Disordered" evidence="1">
    <location>
        <begin position="81"/>
        <end position="107"/>
    </location>
</feature>
<sequence>MTHAPERPADKHTGEAPSAWIKSSYSSGSGQSCVRIRSPHSGVTEIGDSKNPDGPTLTVPNPDWDAFLDQVAAGVTEYSGRLLPPSSRGRLHPPRHSGVSDAGLHTSRVGGFPLRRERRGATPTIPCSISLAFPEHCRFRHREAGVLVGKIA</sequence>
<feature type="compositionally biased region" description="Basic and acidic residues" evidence="1">
    <location>
        <begin position="1"/>
        <end position="14"/>
    </location>
</feature>
<evidence type="ECO:0000256" key="1">
    <source>
        <dbReference type="SAM" id="MobiDB-lite"/>
    </source>
</evidence>
<dbReference type="PROSITE" id="PS51257">
    <property type="entry name" value="PROKAR_LIPOPROTEIN"/>
    <property type="match status" value="1"/>
</dbReference>